<accession>A0LWQ5</accession>
<evidence type="ECO:0000313" key="1">
    <source>
        <dbReference type="EMBL" id="ABK53865.1"/>
    </source>
</evidence>
<dbReference type="OrthoDB" id="9803925at2"/>
<dbReference type="PROSITE" id="PS51257">
    <property type="entry name" value="PROKAR_LIPOPROTEIN"/>
    <property type="match status" value="1"/>
</dbReference>
<protein>
    <submittedName>
        <fullName evidence="1">Exonuclease</fullName>
    </submittedName>
</protein>
<dbReference type="RefSeq" id="WP_011720928.1">
    <property type="nucleotide sequence ID" value="NC_008578.1"/>
</dbReference>
<keyword evidence="1" id="KW-0269">Exonuclease</keyword>
<dbReference type="InParanoid" id="A0LWQ5"/>
<name>A0LWQ5_ACIC1</name>
<sequence>MPRDVYVSLDVETDGPIPGPTGWGFSMLSLGACIAGVMDDTGFQPIAPDRSTFYVELQPISDDVNAEALAACERGLSMPRSALVHHGTPPTVAMRDFVRWVEAAERDYRGSAVAVGWPSSWDFGTWVFWYLTRFAGRSPFSHGQHRDIRDLAADRLQVPIRGLTKHRLPAELRTKRRHTHNALADALEQAELFTRVMTRRDR</sequence>
<reference evidence="1 2" key="1">
    <citation type="journal article" date="2009" name="Genome Res.">
        <title>Complete genome of the cellulolytic thermophile Acidothermus cellulolyticus 11B provides insights into its ecophysiological and evolutionary adaptations.</title>
        <authorList>
            <person name="Barabote R.D."/>
            <person name="Xie G."/>
            <person name="Leu D.H."/>
            <person name="Normand P."/>
            <person name="Necsulea A."/>
            <person name="Daubin V."/>
            <person name="Medigue C."/>
            <person name="Adney W.S."/>
            <person name="Xu X.C."/>
            <person name="Lapidus A."/>
            <person name="Parales R.E."/>
            <person name="Detter C."/>
            <person name="Pujic P."/>
            <person name="Bruce D."/>
            <person name="Lavire C."/>
            <person name="Challacombe J.F."/>
            <person name="Brettin T.S."/>
            <person name="Berry A.M."/>
        </authorList>
    </citation>
    <scope>NUCLEOTIDE SEQUENCE [LARGE SCALE GENOMIC DNA]</scope>
    <source>
        <strain evidence="2">ATCC 43068 / DSM 8971 / 11B</strain>
    </source>
</reference>
<dbReference type="Proteomes" id="UP000008221">
    <property type="component" value="Chromosome"/>
</dbReference>
<keyword evidence="1" id="KW-0540">Nuclease</keyword>
<dbReference type="eggNOG" id="COG0847">
    <property type="taxonomic scope" value="Bacteria"/>
</dbReference>
<dbReference type="GO" id="GO:0003676">
    <property type="term" value="F:nucleic acid binding"/>
    <property type="evidence" value="ECO:0007669"/>
    <property type="project" value="InterPro"/>
</dbReference>
<dbReference type="SUPFAM" id="SSF53098">
    <property type="entry name" value="Ribonuclease H-like"/>
    <property type="match status" value="1"/>
</dbReference>
<dbReference type="Gene3D" id="3.30.420.10">
    <property type="entry name" value="Ribonuclease H-like superfamily/Ribonuclease H"/>
    <property type="match status" value="1"/>
</dbReference>
<dbReference type="InterPro" id="IPR012337">
    <property type="entry name" value="RNaseH-like_sf"/>
</dbReference>
<organism evidence="1 2">
    <name type="scientific">Acidothermus cellulolyticus (strain ATCC 43068 / DSM 8971 / 11B)</name>
    <dbReference type="NCBI Taxonomy" id="351607"/>
    <lineage>
        <taxon>Bacteria</taxon>
        <taxon>Bacillati</taxon>
        <taxon>Actinomycetota</taxon>
        <taxon>Actinomycetes</taxon>
        <taxon>Acidothermales</taxon>
        <taxon>Acidothermaceae</taxon>
        <taxon>Acidothermus</taxon>
    </lineage>
</organism>
<dbReference type="EMBL" id="CP000481">
    <property type="protein sequence ID" value="ABK53865.1"/>
    <property type="molecule type" value="Genomic_DNA"/>
</dbReference>
<dbReference type="HOGENOM" id="CLU_096449_1_0_11"/>
<evidence type="ECO:0000313" key="2">
    <source>
        <dbReference type="Proteomes" id="UP000008221"/>
    </source>
</evidence>
<dbReference type="InterPro" id="IPR036397">
    <property type="entry name" value="RNaseH_sf"/>
</dbReference>
<keyword evidence="2" id="KW-1185">Reference proteome</keyword>
<dbReference type="STRING" id="351607.Acel_2093"/>
<dbReference type="GO" id="GO:0004527">
    <property type="term" value="F:exonuclease activity"/>
    <property type="evidence" value="ECO:0007669"/>
    <property type="project" value="UniProtKB-KW"/>
</dbReference>
<dbReference type="KEGG" id="ace:Acel_2093"/>
<proteinExistence type="predicted"/>
<gene>
    <name evidence="1" type="ordered locus">Acel_2093</name>
</gene>
<dbReference type="AlphaFoldDB" id="A0LWQ5"/>
<keyword evidence="1" id="KW-0378">Hydrolase</keyword>